<evidence type="ECO:0000313" key="1">
    <source>
        <dbReference type="EMBL" id="OAN56889.1"/>
    </source>
</evidence>
<evidence type="ECO:0000313" key="2">
    <source>
        <dbReference type="Proteomes" id="UP000078543"/>
    </source>
</evidence>
<comment type="caution">
    <text evidence="1">The sequence shown here is derived from an EMBL/GenBank/DDBJ whole genome shotgun (WGS) entry which is preliminary data.</text>
</comment>
<gene>
    <name evidence="1" type="ORF">A6A05_07925</name>
</gene>
<evidence type="ECO:0008006" key="3">
    <source>
        <dbReference type="Google" id="ProtNLM"/>
    </source>
</evidence>
<protein>
    <recommendedName>
        <fullName evidence="3">RNA-binding protein</fullName>
    </recommendedName>
</protein>
<dbReference type="AlphaFoldDB" id="A0A178MXJ3"/>
<organism evidence="1 2">
    <name type="scientific">Magnetospirillum moscoviense</name>
    <dbReference type="NCBI Taxonomy" id="1437059"/>
    <lineage>
        <taxon>Bacteria</taxon>
        <taxon>Pseudomonadati</taxon>
        <taxon>Pseudomonadota</taxon>
        <taxon>Alphaproteobacteria</taxon>
        <taxon>Rhodospirillales</taxon>
        <taxon>Rhodospirillaceae</taxon>
        <taxon>Magnetospirillum</taxon>
    </lineage>
</organism>
<accession>A0A178MXJ3</accession>
<dbReference type="Proteomes" id="UP000078543">
    <property type="component" value="Unassembled WGS sequence"/>
</dbReference>
<keyword evidence="2" id="KW-1185">Reference proteome</keyword>
<dbReference type="OrthoDB" id="7160947at2"/>
<dbReference type="EMBL" id="LWQU01000085">
    <property type="protein sequence ID" value="OAN56889.1"/>
    <property type="molecule type" value="Genomic_DNA"/>
</dbReference>
<dbReference type="PANTHER" id="PTHR36456:SF1">
    <property type="entry name" value="UPF0232 PROTEIN SCO3875"/>
    <property type="match status" value="1"/>
</dbReference>
<name>A0A178MXJ3_9PROT</name>
<proteinExistence type="predicted"/>
<dbReference type="PANTHER" id="PTHR36456">
    <property type="entry name" value="UPF0232 PROTEIN SCO3875"/>
    <property type="match status" value="1"/>
</dbReference>
<sequence length="163" mass="17695">MTSKPPRDEDRRIQGMVSVALAADRVTKPIFGRHGFAGGALVVDWPAIVGSAVAAHTLPVRIKFPPKERTGGILEIKVASSAFATELQHLEPLIIERVNGYFGWQAVTRLRLRHGPLPERAKAKAAPRPPPANAALSERLKDVTDPALKEALERLGRHILAKG</sequence>
<dbReference type="InterPro" id="IPR010593">
    <property type="entry name" value="DUF1159"/>
</dbReference>
<dbReference type="RefSeq" id="WP_068497761.1">
    <property type="nucleotide sequence ID" value="NZ_LWQU01000085.1"/>
</dbReference>
<dbReference type="InterPro" id="IPR007922">
    <property type="entry name" value="DciA-like"/>
</dbReference>
<dbReference type="PIRSF" id="PIRSF032064">
    <property type="entry name" value="UCP032064"/>
    <property type="match status" value="1"/>
</dbReference>
<reference evidence="1 2" key="1">
    <citation type="submission" date="2016-04" db="EMBL/GenBank/DDBJ databases">
        <title>Draft genome sequence of freshwater magnetotactic bacteria Magnetospirillum marisnigri SP-1 and Magnetospirillum moscoviense BB-1.</title>
        <authorList>
            <person name="Koziaeva V."/>
            <person name="Dziuba M.V."/>
            <person name="Ivanov T.M."/>
            <person name="Kuznetsov B."/>
            <person name="Grouzdev D.S."/>
        </authorList>
    </citation>
    <scope>NUCLEOTIDE SEQUENCE [LARGE SCALE GENOMIC DNA]</scope>
    <source>
        <strain evidence="1 2">BB-1</strain>
    </source>
</reference>
<dbReference type="STRING" id="1437059.A6A05_07925"/>
<dbReference type="Pfam" id="PF05258">
    <property type="entry name" value="DciA"/>
    <property type="match status" value="1"/>
</dbReference>